<reference evidence="2 3" key="1">
    <citation type="submission" date="2017-08" db="EMBL/GenBank/DDBJ databases">
        <title>Infants hospitalized years apart are colonized by the same room-sourced microbial strains.</title>
        <authorList>
            <person name="Brooks B."/>
            <person name="Olm M.R."/>
            <person name="Firek B.A."/>
            <person name="Baker R."/>
            <person name="Thomas B.C."/>
            <person name="Morowitz M.J."/>
            <person name="Banfield J.F."/>
        </authorList>
    </citation>
    <scope>NUCLEOTIDE SEQUENCE [LARGE SCALE GENOMIC DNA]</scope>
    <source>
        <strain evidence="2">S2_018_000_R2_101</strain>
    </source>
</reference>
<sequence length="66" mass="7477">MMGSIDTFVLSYLFTRNVKAAGAIASTEIITKIGLYYVHERLWSLSDWGHRRERGGRETTSVKNGK</sequence>
<gene>
    <name evidence="2" type="ORF">DI623_08440</name>
</gene>
<comment type="caution">
    <text evidence="2">The sequence shown here is derived from an EMBL/GenBank/DDBJ whole genome shotgun (WGS) entry which is preliminary data.</text>
</comment>
<protein>
    <recommendedName>
        <fullName evidence="1">DUF2061 domain-containing protein</fullName>
    </recommendedName>
</protein>
<dbReference type="InterPro" id="IPR018638">
    <property type="entry name" value="DUF2061_membrane"/>
</dbReference>
<organism evidence="2 3">
    <name type="scientific">Sphingomonas sanxanigenens</name>
    <dbReference type="NCBI Taxonomy" id="397260"/>
    <lineage>
        <taxon>Bacteria</taxon>
        <taxon>Pseudomonadati</taxon>
        <taxon>Pseudomonadota</taxon>
        <taxon>Alphaproteobacteria</taxon>
        <taxon>Sphingomonadales</taxon>
        <taxon>Sphingomonadaceae</taxon>
        <taxon>Sphingomonas</taxon>
    </lineage>
</organism>
<dbReference type="Proteomes" id="UP000249066">
    <property type="component" value="Unassembled WGS sequence"/>
</dbReference>
<name>A0A2W5A6C1_9SPHN</name>
<evidence type="ECO:0000313" key="3">
    <source>
        <dbReference type="Proteomes" id="UP000249066"/>
    </source>
</evidence>
<dbReference type="Pfam" id="PF09834">
    <property type="entry name" value="DUF2061"/>
    <property type="match status" value="1"/>
</dbReference>
<accession>A0A2W5A6C1</accession>
<dbReference type="AlphaFoldDB" id="A0A2W5A6C1"/>
<evidence type="ECO:0000259" key="1">
    <source>
        <dbReference type="Pfam" id="PF09834"/>
    </source>
</evidence>
<feature type="domain" description="DUF2061" evidence="1">
    <location>
        <begin position="1"/>
        <end position="44"/>
    </location>
</feature>
<dbReference type="EMBL" id="QFNN01000040">
    <property type="protein sequence ID" value="PZO89983.1"/>
    <property type="molecule type" value="Genomic_DNA"/>
</dbReference>
<evidence type="ECO:0000313" key="2">
    <source>
        <dbReference type="EMBL" id="PZO89983.1"/>
    </source>
</evidence>
<proteinExistence type="predicted"/>